<reference evidence="2" key="1">
    <citation type="submission" date="2022-08" db="EMBL/GenBank/DDBJ databases">
        <title>Novel sulphate-reducing endosymbionts in the free-living metamonad Anaeramoeba.</title>
        <authorList>
            <person name="Jerlstrom-Hultqvist J."/>
            <person name="Cepicka I."/>
            <person name="Gallot-Lavallee L."/>
            <person name="Salas-Leiva D."/>
            <person name="Curtis B.A."/>
            <person name="Zahonova K."/>
            <person name="Pipaliya S."/>
            <person name="Dacks J."/>
            <person name="Roger A.J."/>
        </authorList>
    </citation>
    <scope>NUCLEOTIDE SEQUENCE</scope>
    <source>
        <strain evidence="2">Busselton2</strain>
    </source>
</reference>
<dbReference type="InterPro" id="IPR002818">
    <property type="entry name" value="DJ-1/PfpI"/>
</dbReference>
<dbReference type="Proteomes" id="UP001146793">
    <property type="component" value="Unassembled WGS sequence"/>
</dbReference>
<organism evidence="2 3">
    <name type="scientific">Anaeramoeba flamelloides</name>
    <dbReference type="NCBI Taxonomy" id="1746091"/>
    <lineage>
        <taxon>Eukaryota</taxon>
        <taxon>Metamonada</taxon>
        <taxon>Anaeramoebidae</taxon>
        <taxon>Anaeramoeba</taxon>
    </lineage>
</organism>
<proteinExistence type="predicted"/>
<dbReference type="AlphaFoldDB" id="A0AAV7Y4G9"/>
<dbReference type="NCBIfam" id="NF008747">
    <property type="entry name" value="PRK11780.1"/>
    <property type="match status" value="1"/>
</dbReference>
<evidence type="ECO:0000313" key="3">
    <source>
        <dbReference type="Proteomes" id="UP001146793"/>
    </source>
</evidence>
<dbReference type="EMBL" id="JANTQA010000076">
    <property type="protein sequence ID" value="KAJ3423412.1"/>
    <property type="molecule type" value="Genomic_DNA"/>
</dbReference>
<gene>
    <name evidence="2" type="ORF">M0812_29941</name>
</gene>
<feature type="domain" description="DJ-1/PfpI" evidence="1">
    <location>
        <begin position="77"/>
        <end position="180"/>
    </location>
</feature>
<dbReference type="Gene3D" id="3.40.50.880">
    <property type="match status" value="1"/>
</dbReference>
<dbReference type="PANTHER" id="PTHR10224">
    <property type="entry name" value="ES1 PROTEIN HOMOLOG, MITOCHONDRIAL"/>
    <property type="match status" value="1"/>
</dbReference>
<protein>
    <submittedName>
        <fullName evidence="2">Glyoxalase elbb</fullName>
    </submittedName>
</protein>
<dbReference type="SUPFAM" id="SSF52317">
    <property type="entry name" value="Class I glutamine amidotransferase-like"/>
    <property type="match status" value="1"/>
</dbReference>
<name>A0AAV7Y4G9_9EUKA</name>
<evidence type="ECO:0000259" key="1">
    <source>
        <dbReference type="Pfam" id="PF01965"/>
    </source>
</evidence>
<sequence length="217" mass="23698">MSKLVAVILSGCGVYDGSEIHEATAVLRSIAKLGYTYKCFAPLTKLNTVNHVTGKNENTKRSVLEESARISRDEISPLKDLDTSKFSAVVLPGGFGAAKNLSDFAFKGTEMSVNSTLERKLNEFKNENKPIGACCIAPVILSKVFPKCKITIGNDPNVSSAIKQLGGTHEEKLETEICVDMENKFVTTPAYMLCTRIDQVFDGVDNMVKKVLELSKK</sequence>
<dbReference type="InterPro" id="IPR029062">
    <property type="entry name" value="Class_I_gatase-like"/>
</dbReference>
<dbReference type="PANTHER" id="PTHR10224:SF12">
    <property type="entry name" value="GLYOXALASE ELBB"/>
    <property type="match status" value="1"/>
</dbReference>
<comment type="caution">
    <text evidence="2">The sequence shown here is derived from an EMBL/GenBank/DDBJ whole genome shotgun (WGS) entry which is preliminary data.</text>
</comment>
<dbReference type="Pfam" id="PF01965">
    <property type="entry name" value="DJ-1_PfpI"/>
    <property type="match status" value="1"/>
</dbReference>
<accession>A0AAV7Y4G9</accession>
<evidence type="ECO:0000313" key="2">
    <source>
        <dbReference type="EMBL" id="KAJ3423412.1"/>
    </source>
</evidence>